<dbReference type="RefSeq" id="WP_258936594.1">
    <property type="nucleotide sequence ID" value="NZ_JANBBF010000009.1"/>
</dbReference>
<feature type="transmembrane region" description="Helical" evidence="2">
    <location>
        <begin position="255"/>
        <end position="275"/>
    </location>
</feature>
<feature type="transmembrane region" description="Helical" evidence="2">
    <location>
        <begin position="316"/>
        <end position="336"/>
    </location>
</feature>
<feature type="transmembrane region" description="Helical" evidence="2">
    <location>
        <begin position="390"/>
        <end position="410"/>
    </location>
</feature>
<keyword evidence="2" id="KW-0812">Transmembrane</keyword>
<reference evidence="3 4" key="1">
    <citation type="submission" date="2024-09" db="EMBL/GenBank/DDBJ databases">
        <title>The Natural Products Discovery Center: Release of the First 8490 Sequenced Strains for Exploring Actinobacteria Biosynthetic Diversity.</title>
        <authorList>
            <person name="Kalkreuter E."/>
            <person name="Kautsar S.A."/>
            <person name="Yang D."/>
            <person name="Bader C.D."/>
            <person name="Teijaro C.N."/>
            <person name="Fluegel L."/>
            <person name="Davis C.M."/>
            <person name="Simpson J.R."/>
            <person name="Lauterbach L."/>
            <person name="Steele A.D."/>
            <person name="Gui C."/>
            <person name="Meng S."/>
            <person name="Li G."/>
            <person name="Viehrig K."/>
            <person name="Ye F."/>
            <person name="Su P."/>
            <person name="Kiefer A.F."/>
            <person name="Nichols A."/>
            <person name="Cepeda A.J."/>
            <person name="Yan W."/>
            <person name="Fan B."/>
            <person name="Jiang Y."/>
            <person name="Adhikari A."/>
            <person name="Zheng C.-J."/>
            <person name="Schuster L."/>
            <person name="Cowan T.M."/>
            <person name="Smanski M.J."/>
            <person name="Chevrette M.G."/>
            <person name="De Carvalho L.P.S."/>
            <person name="Shen B."/>
        </authorList>
    </citation>
    <scope>NUCLEOTIDE SEQUENCE [LARGE SCALE GENOMIC DNA]</scope>
    <source>
        <strain evidence="3 4">NPDC060353</strain>
    </source>
</reference>
<comment type="caution">
    <text evidence="3">The sequence shown here is derived from an EMBL/GenBank/DDBJ whole genome shotgun (WGS) entry which is preliminary data.</text>
</comment>
<sequence>MHRRPFARMVARPPSASATSGRYDSPVTKSIEGPKLIRDQERRASADRRRVALLLAPALIYLAVRAAGVALLWVMSAANGQDFTLQHWDAGWYLQIAAGGYEQVDAGMTDAHGAHHSYTAMVFFPAYPQLLGLLFPEDPQLYLEFAVILSTAIGIVGAYGIARLARALGGNRSAELSAVALVAAAPMAIVYSMPYPEALLVAAVAWALAAMLERRWLTAGLCALVAGYTHPMGAPLVVVIVVAGLIAAYRGEGNGWRPALAAAIAPVGVGGYLLWVQFTSGVPGGYFAITREGWGNQLDLSYVGWIFDTLGTGREAYSVLSALLCLVVAVALVPAWRHLPLAVWAYTALVLLLTIGHAGAEHDRVRQLLSAFPLLVLLAVWSGRKRSPTGVGAIALMGAFGLWFSAYALVAQPHSI</sequence>
<feature type="transmembrane region" description="Helical" evidence="2">
    <location>
        <begin position="342"/>
        <end position="360"/>
    </location>
</feature>
<dbReference type="EMBL" id="JBHXCV010000015">
    <property type="protein sequence ID" value="MFD6795840.1"/>
    <property type="molecule type" value="Genomic_DNA"/>
</dbReference>
<proteinExistence type="predicted"/>
<gene>
    <name evidence="3" type="ORF">ACFWGY_21145</name>
</gene>
<feature type="transmembrane region" description="Helical" evidence="2">
    <location>
        <begin position="198"/>
        <end position="216"/>
    </location>
</feature>
<evidence type="ECO:0000256" key="1">
    <source>
        <dbReference type="SAM" id="MobiDB-lite"/>
    </source>
</evidence>
<protein>
    <recommendedName>
        <fullName evidence="5">Glycosyltransferase RgtA/B/C/D-like domain-containing protein</fullName>
    </recommendedName>
</protein>
<keyword evidence="2" id="KW-0472">Membrane</keyword>
<keyword evidence="4" id="KW-1185">Reference proteome</keyword>
<feature type="transmembrane region" description="Helical" evidence="2">
    <location>
        <begin position="367"/>
        <end position="384"/>
    </location>
</feature>
<feature type="transmembrane region" description="Helical" evidence="2">
    <location>
        <begin position="228"/>
        <end position="249"/>
    </location>
</feature>
<evidence type="ECO:0000256" key="2">
    <source>
        <dbReference type="SAM" id="Phobius"/>
    </source>
</evidence>
<dbReference type="Proteomes" id="UP001598673">
    <property type="component" value="Unassembled WGS sequence"/>
</dbReference>
<accession>A0ABW6G9I5</accession>
<evidence type="ECO:0000313" key="3">
    <source>
        <dbReference type="EMBL" id="MFD6795840.1"/>
    </source>
</evidence>
<feature type="transmembrane region" description="Helical" evidence="2">
    <location>
        <begin position="51"/>
        <end position="75"/>
    </location>
</feature>
<name>A0ABW6G9I5_9PSEU</name>
<evidence type="ECO:0000313" key="4">
    <source>
        <dbReference type="Proteomes" id="UP001598673"/>
    </source>
</evidence>
<evidence type="ECO:0008006" key="5">
    <source>
        <dbReference type="Google" id="ProtNLM"/>
    </source>
</evidence>
<keyword evidence="2" id="KW-1133">Transmembrane helix</keyword>
<feature type="transmembrane region" description="Helical" evidence="2">
    <location>
        <begin position="141"/>
        <end position="162"/>
    </location>
</feature>
<organism evidence="3 4">
    <name type="scientific">Prauserella salsuginis</name>
    <dbReference type="NCBI Taxonomy" id="387889"/>
    <lineage>
        <taxon>Bacteria</taxon>
        <taxon>Bacillati</taxon>
        <taxon>Actinomycetota</taxon>
        <taxon>Actinomycetes</taxon>
        <taxon>Pseudonocardiales</taxon>
        <taxon>Pseudonocardiaceae</taxon>
        <taxon>Prauserella</taxon>
        <taxon>Prauserella salsuginis group</taxon>
    </lineage>
</organism>
<feature type="region of interest" description="Disordered" evidence="1">
    <location>
        <begin position="1"/>
        <end position="29"/>
    </location>
</feature>